<name>A0A9N9F0Q7_9GLOM</name>
<gene>
    <name evidence="1" type="ORF">FCALED_LOCUS13278</name>
</gene>
<dbReference type="OrthoDB" id="2325367at2759"/>
<organism evidence="1 2">
    <name type="scientific">Funneliformis caledonium</name>
    <dbReference type="NCBI Taxonomy" id="1117310"/>
    <lineage>
        <taxon>Eukaryota</taxon>
        <taxon>Fungi</taxon>
        <taxon>Fungi incertae sedis</taxon>
        <taxon>Mucoromycota</taxon>
        <taxon>Glomeromycotina</taxon>
        <taxon>Glomeromycetes</taxon>
        <taxon>Glomerales</taxon>
        <taxon>Glomeraceae</taxon>
        <taxon>Funneliformis</taxon>
    </lineage>
</organism>
<dbReference type="Proteomes" id="UP000789570">
    <property type="component" value="Unassembled WGS sequence"/>
</dbReference>
<evidence type="ECO:0000313" key="2">
    <source>
        <dbReference type="Proteomes" id="UP000789570"/>
    </source>
</evidence>
<evidence type="ECO:0000313" key="1">
    <source>
        <dbReference type="EMBL" id="CAG8697032.1"/>
    </source>
</evidence>
<reference evidence="1" key="1">
    <citation type="submission" date="2021-06" db="EMBL/GenBank/DDBJ databases">
        <authorList>
            <person name="Kallberg Y."/>
            <person name="Tangrot J."/>
            <person name="Rosling A."/>
        </authorList>
    </citation>
    <scope>NUCLEOTIDE SEQUENCE</scope>
    <source>
        <strain evidence="1">UK204</strain>
    </source>
</reference>
<protein>
    <submittedName>
        <fullName evidence="1">636_t:CDS:1</fullName>
    </submittedName>
</protein>
<comment type="caution">
    <text evidence="1">The sequence shown here is derived from an EMBL/GenBank/DDBJ whole genome shotgun (WGS) entry which is preliminary data.</text>
</comment>
<dbReference type="EMBL" id="CAJVPQ010007480">
    <property type="protein sequence ID" value="CAG8697032.1"/>
    <property type="molecule type" value="Genomic_DNA"/>
</dbReference>
<proteinExistence type="predicted"/>
<sequence length="121" mass="14103">IFNKATEHMLKSQYITLSSSIPIYNVLLNHLEKILDTKSNYCLKICTAQQEQEYIDVALEAVTNIYNKNYKYNLPIIIDNEVDNTNDFLVNVFGKNNEINKDELEDYLQKPVIPFKTDPLQ</sequence>
<feature type="non-terminal residue" evidence="1">
    <location>
        <position position="121"/>
    </location>
</feature>
<keyword evidence="2" id="KW-1185">Reference proteome</keyword>
<dbReference type="AlphaFoldDB" id="A0A9N9F0Q7"/>
<accession>A0A9N9F0Q7</accession>